<dbReference type="NCBIfam" id="TIGR02122">
    <property type="entry name" value="TRAP_TAXI"/>
    <property type="match status" value="1"/>
</dbReference>
<gene>
    <name evidence="2" type="ORF">SAMN05428998_1125</name>
</gene>
<sequence length="319" mass="34182">MRLRTLAAAAALIALGLPSLAAAQTKWSIATSSTGSGPYITGSAIAQTVNSRTDKLDVSAQTSGGYNENLSLVARGDVDSAMTLLADLQDAVRGTGKFTKLPNAKEMFAPLRRLFPVTVATAHCVVRADSGIKSFKDLKGKKLNINVPSTSTQQINRALIKALGMKPEDFQIFEIATSKSFDSLGDGIFDATCNGLPMPGSPVMQLAATTPVNILPIPDAAFAKLNAAYGGTMLRITIPANTYPGQTEDVKTFGYPEVLFVNEKADENAVYEFTKAYWDGKQPDNPAFKNITLRNALVDVDPPMHPGVIRYLRERGLVK</sequence>
<dbReference type="CDD" id="cd13520">
    <property type="entry name" value="PBP2_TAXI_TRAP"/>
    <property type="match status" value="1"/>
</dbReference>
<dbReference type="AlphaFoldDB" id="A0A1Y6C5D0"/>
<keyword evidence="3" id="KW-1185">Reference proteome</keyword>
<dbReference type="RefSeq" id="WP_159460225.1">
    <property type="nucleotide sequence ID" value="NZ_FWZX01000012.1"/>
</dbReference>
<feature type="chain" id="PRO_5012734900" description="TRAP transporter solute receptor, TAXI family" evidence="1">
    <location>
        <begin position="24"/>
        <end position="319"/>
    </location>
</feature>
<dbReference type="SUPFAM" id="SSF53850">
    <property type="entry name" value="Periplasmic binding protein-like II"/>
    <property type="match status" value="1"/>
</dbReference>
<evidence type="ECO:0008006" key="4">
    <source>
        <dbReference type="Google" id="ProtNLM"/>
    </source>
</evidence>
<evidence type="ECO:0000313" key="3">
    <source>
        <dbReference type="Proteomes" id="UP000192917"/>
    </source>
</evidence>
<protein>
    <recommendedName>
        <fullName evidence="4">TRAP transporter solute receptor, TAXI family</fullName>
    </recommendedName>
</protein>
<evidence type="ECO:0000256" key="1">
    <source>
        <dbReference type="SAM" id="SignalP"/>
    </source>
</evidence>
<proteinExistence type="predicted"/>
<dbReference type="EMBL" id="FWZX01000012">
    <property type="protein sequence ID" value="SMF35488.1"/>
    <property type="molecule type" value="Genomic_DNA"/>
</dbReference>
<dbReference type="InterPro" id="IPR011852">
    <property type="entry name" value="TRAP_TAXI"/>
</dbReference>
<dbReference type="STRING" id="560819.SAMN05428998_1125"/>
<organism evidence="2 3">
    <name type="scientific">Tistlia consotensis USBA 355</name>
    <dbReference type="NCBI Taxonomy" id="560819"/>
    <lineage>
        <taxon>Bacteria</taxon>
        <taxon>Pseudomonadati</taxon>
        <taxon>Pseudomonadota</taxon>
        <taxon>Alphaproteobacteria</taxon>
        <taxon>Rhodospirillales</taxon>
        <taxon>Rhodovibrionaceae</taxon>
        <taxon>Tistlia</taxon>
    </lineage>
</organism>
<name>A0A1Y6C5D0_9PROT</name>
<evidence type="ECO:0000313" key="2">
    <source>
        <dbReference type="EMBL" id="SMF35488.1"/>
    </source>
</evidence>
<dbReference type="Gene3D" id="3.40.190.10">
    <property type="entry name" value="Periplasmic binding protein-like II"/>
    <property type="match status" value="2"/>
</dbReference>
<keyword evidence="1" id="KW-0732">Signal</keyword>
<feature type="signal peptide" evidence="1">
    <location>
        <begin position="1"/>
        <end position="23"/>
    </location>
</feature>
<accession>A0A1Y6C5D0</accession>
<dbReference type="Proteomes" id="UP000192917">
    <property type="component" value="Unassembled WGS sequence"/>
</dbReference>
<dbReference type="Pfam" id="PF16868">
    <property type="entry name" value="NMT1_3"/>
    <property type="match status" value="1"/>
</dbReference>
<reference evidence="2 3" key="1">
    <citation type="submission" date="2017-04" db="EMBL/GenBank/DDBJ databases">
        <authorList>
            <person name="Afonso C.L."/>
            <person name="Miller P.J."/>
            <person name="Scott M.A."/>
            <person name="Spackman E."/>
            <person name="Goraichik I."/>
            <person name="Dimitrov K.M."/>
            <person name="Suarez D.L."/>
            <person name="Swayne D.E."/>
        </authorList>
    </citation>
    <scope>NUCLEOTIDE SEQUENCE [LARGE SCALE GENOMIC DNA]</scope>
    <source>
        <strain evidence="2 3">USBA 355</strain>
    </source>
</reference>
<dbReference type="PANTHER" id="PTHR42941">
    <property type="entry name" value="SLL1037 PROTEIN"/>
    <property type="match status" value="1"/>
</dbReference>
<dbReference type="PANTHER" id="PTHR42941:SF1">
    <property type="entry name" value="SLL1037 PROTEIN"/>
    <property type="match status" value="1"/>
</dbReference>